<reference evidence="8" key="1">
    <citation type="submission" date="2023-03" db="EMBL/GenBank/DDBJ databases">
        <title>Near-Complete genome sequence of Lipomyces tetrasporous NRRL Y-64009, an oleaginous yeast capable of growing on lignocellulosic hydrolysates.</title>
        <authorList>
            <consortium name="Lawrence Berkeley National Laboratory"/>
            <person name="Jagtap S.S."/>
            <person name="Liu J.-J."/>
            <person name="Walukiewicz H.E."/>
            <person name="Pangilinan J."/>
            <person name="Lipzen A."/>
            <person name="Ahrendt S."/>
            <person name="Koriabine M."/>
            <person name="Cobaugh K."/>
            <person name="Salamov A."/>
            <person name="Yoshinaga Y."/>
            <person name="Ng V."/>
            <person name="Daum C."/>
            <person name="Grigoriev I.V."/>
            <person name="Slininger P.J."/>
            <person name="Dien B.S."/>
            <person name="Jin Y.-S."/>
            <person name="Rao C.V."/>
        </authorList>
    </citation>
    <scope>NUCLEOTIDE SEQUENCE</scope>
    <source>
        <strain evidence="8">NRRL Y-64009</strain>
    </source>
</reference>
<feature type="repeat" description="WD" evidence="6">
    <location>
        <begin position="113"/>
        <end position="148"/>
    </location>
</feature>
<feature type="region of interest" description="Disordered" evidence="7">
    <location>
        <begin position="351"/>
        <end position="407"/>
    </location>
</feature>
<gene>
    <name evidence="8" type="ORF">POJ06DRAFT_246413</name>
</gene>
<accession>A0AAD7QXF6</accession>
<dbReference type="InterPro" id="IPR051243">
    <property type="entry name" value="PcG_WD-repeat"/>
</dbReference>
<evidence type="ECO:0008006" key="10">
    <source>
        <dbReference type="Google" id="ProtNLM"/>
    </source>
</evidence>
<comment type="caution">
    <text evidence="8">The sequence shown here is derived from an EMBL/GenBank/DDBJ whole genome shotgun (WGS) entry which is preliminary data.</text>
</comment>
<keyword evidence="4" id="KW-0805">Transcription regulation</keyword>
<feature type="compositionally biased region" description="Acidic residues" evidence="7">
    <location>
        <begin position="615"/>
        <end position="643"/>
    </location>
</feature>
<evidence type="ECO:0000256" key="6">
    <source>
        <dbReference type="PROSITE-ProRule" id="PRU00221"/>
    </source>
</evidence>
<dbReference type="AlphaFoldDB" id="A0AAD7QXF6"/>
<dbReference type="SUPFAM" id="SSF50978">
    <property type="entry name" value="WD40 repeat-like"/>
    <property type="match status" value="1"/>
</dbReference>
<feature type="region of interest" description="Disordered" evidence="7">
    <location>
        <begin position="458"/>
        <end position="712"/>
    </location>
</feature>
<dbReference type="RefSeq" id="XP_056046501.1">
    <property type="nucleotide sequence ID" value="XM_056186785.1"/>
</dbReference>
<evidence type="ECO:0000313" key="9">
    <source>
        <dbReference type="Proteomes" id="UP001217417"/>
    </source>
</evidence>
<feature type="repeat" description="WD" evidence="6">
    <location>
        <begin position="162"/>
        <end position="203"/>
    </location>
</feature>
<evidence type="ECO:0000313" key="8">
    <source>
        <dbReference type="EMBL" id="KAJ8103051.1"/>
    </source>
</evidence>
<evidence type="ECO:0000256" key="3">
    <source>
        <dbReference type="ARBA" id="ARBA00022737"/>
    </source>
</evidence>
<dbReference type="Proteomes" id="UP001217417">
    <property type="component" value="Unassembled WGS sequence"/>
</dbReference>
<dbReference type="InterPro" id="IPR036322">
    <property type="entry name" value="WD40_repeat_dom_sf"/>
</dbReference>
<evidence type="ECO:0000256" key="1">
    <source>
        <dbReference type="ARBA" id="ARBA00008075"/>
    </source>
</evidence>
<dbReference type="PANTHER" id="PTHR10253">
    <property type="entry name" value="POLYCOMB PROTEIN"/>
    <property type="match status" value="1"/>
</dbReference>
<evidence type="ECO:0000256" key="4">
    <source>
        <dbReference type="ARBA" id="ARBA00023015"/>
    </source>
</evidence>
<keyword evidence="3" id="KW-0677">Repeat</keyword>
<dbReference type="Gene3D" id="2.130.10.10">
    <property type="entry name" value="YVTN repeat-like/Quinoprotein amine dehydrogenase"/>
    <property type="match status" value="1"/>
</dbReference>
<keyword evidence="9" id="KW-1185">Reference proteome</keyword>
<dbReference type="Pfam" id="PF00400">
    <property type="entry name" value="WD40"/>
    <property type="match status" value="3"/>
</dbReference>
<evidence type="ECO:0000256" key="7">
    <source>
        <dbReference type="SAM" id="MobiDB-lite"/>
    </source>
</evidence>
<feature type="compositionally biased region" description="Acidic residues" evidence="7">
    <location>
        <begin position="532"/>
        <end position="553"/>
    </location>
</feature>
<dbReference type="SMART" id="SM00320">
    <property type="entry name" value="WD40"/>
    <property type="match status" value="4"/>
</dbReference>
<dbReference type="GeneID" id="80881951"/>
<dbReference type="PROSITE" id="PS00678">
    <property type="entry name" value="WD_REPEATS_1"/>
    <property type="match status" value="1"/>
</dbReference>
<name>A0AAD7QXF6_9ASCO</name>
<dbReference type="InterPro" id="IPR015943">
    <property type="entry name" value="WD40/YVTN_repeat-like_dom_sf"/>
</dbReference>
<dbReference type="PROSITE" id="PS50294">
    <property type="entry name" value="WD_REPEATS_REGION"/>
    <property type="match status" value="3"/>
</dbReference>
<organism evidence="8 9">
    <name type="scientific">Lipomyces tetrasporus</name>
    <dbReference type="NCBI Taxonomy" id="54092"/>
    <lineage>
        <taxon>Eukaryota</taxon>
        <taxon>Fungi</taxon>
        <taxon>Dikarya</taxon>
        <taxon>Ascomycota</taxon>
        <taxon>Saccharomycotina</taxon>
        <taxon>Lipomycetes</taxon>
        <taxon>Lipomycetales</taxon>
        <taxon>Lipomycetaceae</taxon>
        <taxon>Lipomyces</taxon>
    </lineage>
</organism>
<dbReference type="EMBL" id="JARPMG010000002">
    <property type="protein sequence ID" value="KAJ8103051.1"/>
    <property type="molecule type" value="Genomic_DNA"/>
</dbReference>
<dbReference type="InterPro" id="IPR001680">
    <property type="entry name" value="WD40_rpt"/>
</dbReference>
<feature type="compositionally biased region" description="Polar residues" evidence="7">
    <location>
        <begin position="353"/>
        <end position="362"/>
    </location>
</feature>
<comment type="similarity">
    <text evidence="1">Belongs to the WD repeat ESC family.</text>
</comment>
<evidence type="ECO:0000256" key="5">
    <source>
        <dbReference type="ARBA" id="ARBA00023163"/>
    </source>
</evidence>
<feature type="compositionally biased region" description="Polar residues" evidence="7">
    <location>
        <begin position="563"/>
        <end position="579"/>
    </location>
</feature>
<keyword evidence="5" id="KW-0804">Transcription</keyword>
<dbReference type="InterPro" id="IPR019775">
    <property type="entry name" value="WD40_repeat_CS"/>
</dbReference>
<dbReference type="PROSITE" id="PS50082">
    <property type="entry name" value="WD_REPEATS_2"/>
    <property type="match status" value="3"/>
</dbReference>
<evidence type="ECO:0000256" key="2">
    <source>
        <dbReference type="ARBA" id="ARBA00022574"/>
    </source>
</evidence>
<feature type="compositionally biased region" description="Basic and acidic residues" evidence="7">
    <location>
        <begin position="469"/>
        <end position="484"/>
    </location>
</feature>
<keyword evidence="2 6" id="KW-0853">WD repeat</keyword>
<feature type="repeat" description="WD" evidence="6">
    <location>
        <begin position="773"/>
        <end position="807"/>
    </location>
</feature>
<proteinExistence type="inferred from homology"/>
<sequence>MKKFIVESVAHTNNVSIFYYASFYPYAKNGEPQIFVTIGDIYVVVAACGTDPTGQDQSIDIIATYEDENPEESLCSVCWTYDTTTGRPWIAVGGKSGIVKIIDCASGNLVRTLKGHGDEILDLNTCPTHPYIIASTSGDHTIRIWNLDPNCKDQPCAIICAGEGHREQVLTVAFHDSGRFLVSGGMDNQVHLWALPDFSTLQMHKDDPIVLHWSHFSTNALHSNYVDSVAFYGDLILSKAAKENKIVLWRIDGFKSEMADILSQDNAPTNHDKQRETISAFGPGFTRLVQFSIPNTAPWYMRFGKLTGADNVSPLLAMGNDAARVYIFDLQGFELRKDALCNKSAEEIDANVETESTKSSVKMENAADKTQHNDEEEDQRDASGSLSEHAKKKRKHGVQPWSAAKDLARRNQRVIRFHRDKNRWMAVKVQNGAALSMSEDGSVATNEDEDGQENYLEANSNVDESADDVDMRDQPNGEEDRSPGDQDDDEDEEDEVYDDAPDHHGFTKSTSQPFADPSNKPLMQDIQIFQVSDDDSEVDANSDGEADETDESDQGPVDRSDLQDFNTINHSQSIISNTDGGIIELSSDSSEEEEAESHPMTRPDLVVSHSAEADAGVDDEDESDDEEEEEENEEAFEDQEDAGVNESHAAKQPTSIEAYVTNPAVTDTVDEAYVAQNGTSKPRDKSASYAKGKPSHGPADSFKDKRVKGDKRPDVSLDIQTAETLTLPSSQQKALSIVSSSSVQSKTPMIMGDGTSVIADPFQSIRPQIMLDIPRSRRLVRHLAFSPHGEYLVAVGDGGVICVWRME</sequence>
<feature type="compositionally biased region" description="Acidic residues" evidence="7">
    <location>
        <begin position="485"/>
        <end position="499"/>
    </location>
</feature>
<protein>
    <recommendedName>
        <fullName evidence="10">WD40 repeat-like protein</fullName>
    </recommendedName>
</protein>